<dbReference type="EC" id="6.1.1.15" evidence="1"/>
<name>A0A0H5R734_9EUKA</name>
<protein>
    <recommendedName>
        <fullName evidence="1">proline--tRNA ligase</fullName>
        <ecNumber evidence="1">6.1.1.15</ecNumber>
    </recommendedName>
    <alternativeName>
        <fullName evidence="7">Prolyl-tRNA synthetase</fullName>
    </alternativeName>
</protein>
<dbReference type="SUPFAM" id="SSF52954">
    <property type="entry name" value="Class II aaRS ABD-related"/>
    <property type="match status" value="1"/>
</dbReference>
<dbReference type="GO" id="GO:0017101">
    <property type="term" value="C:aminoacyl-tRNA synthetase multienzyme complex"/>
    <property type="evidence" value="ECO:0007669"/>
    <property type="project" value="TreeGrafter"/>
</dbReference>
<evidence type="ECO:0000256" key="6">
    <source>
        <dbReference type="ARBA" id="ARBA00023146"/>
    </source>
</evidence>
<evidence type="ECO:0000256" key="4">
    <source>
        <dbReference type="ARBA" id="ARBA00022840"/>
    </source>
</evidence>
<dbReference type="Pfam" id="PF00587">
    <property type="entry name" value="tRNA-synt_2b"/>
    <property type="match status" value="1"/>
</dbReference>
<sequence length="708" mass="79327">MAAVSDQIDRLSQVLKNFGLAAFQSIQVHEKVMTSEDQVKALGILPLSTVLVKNLVLKDKKKQVFLVSFEHDRALDLKALVKQIPGASSSFRFVSDDEVAHLLSVEKGSVTPFAAMNDVANAVTVVLSKQLVESPSVLLHPLTNEATVRMAGHDLTAFLQSVNHSPLIIDFDAPFAVQEHPQQSKPATAVVKEPQLVSLGIDVPKTARTFGPWYSQVVLRSELIDYYDISGCYILRPWSYFIWEEIQGYVNSHIKKMGVKNSYFPLFVSESALCKEKEHVEGFSAEVAWVTKAGTKELDQQIAIRPTSETVMYPLMAKWIRSHRDLPLKLNQWNNVVRWEFKHPTPFIRSREFLWQEGHTAHATKQGAEIEVREILDLYAMVYEELLACPIIKGRKTEREKFAGALYTTTAEAFVPTNGRGVQGATSHCLGQNFAKMFKIEFESGSNQEKQLVWQNSWGLTTRSIGVMVMVHGDDKGLVLPPRIAPIQCIIVPIYYAREEDNAAMDEQVSSCVKSLVEIDIRCEADCRTIYTPGWKYNHWELKGVPLRIEIGPRDLKNNQVVAVRRDTGSKTAIPVDQLLTAIPALLQTMHYEMLEKARAESDALVKKCNTWKEFMVYLNQGNRVLLPFCESESCEDNVKEKSKIESDMVEEEDQSAAAIADGSGAEKLTGSAKSLCIPFDQPDLPSGTKCFCCGVVAKSWTLFGRSY</sequence>
<dbReference type="Gene3D" id="3.90.960.10">
    <property type="entry name" value="YbaK/aminoacyl-tRNA synthetase-associated domain"/>
    <property type="match status" value="1"/>
</dbReference>
<dbReference type="Pfam" id="PF04073">
    <property type="entry name" value="tRNA_edit"/>
    <property type="match status" value="1"/>
</dbReference>
<keyword evidence="5" id="KW-0648">Protein biosynthesis</keyword>
<dbReference type="InterPro" id="IPR002314">
    <property type="entry name" value="aa-tRNA-synt_IIb"/>
</dbReference>
<dbReference type="Gene3D" id="3.40.50.800">
    <property type="entry name" value="Anticodon-binding domain"/>
    <property type="match status" value="1"/>
</dbReference>
<dbReference type="GO" id="GO:0006433">
    <property type="term" value="P:prolyl-tRNA aminoacylation"/>
    <property type="evidence" value="ECO:0007669"/>
    <property type="project" value="InterPro"/>
</dbReference>
<dbReference type="Gene3D" id="3.30.110.30">
    <property type="entry name" value="C-terminal domain of ProRS"/>
    <property type="match status" value="1"/>
</dbReference>
<dbReference type="InterPro" id="IPR036754">
    <property type="entry name" value="YbaK/aa-tRNA-synt-asso_dom_sf"/>
</dbReference>
<dbReference type="GO" id="GO:0004827">
    <property type="term" value="F:proline-tRNA ligase activity"/>
    <property type="evidence" value="ECO:0007669"/>
    <property type="project" value="UniProtKB-EC"/>
</dbReference>
<evidence type="ECO:0000256" key="7">
    <source>
        <dbReference type="ARBA" id="ARBA00029731"/>
    </source>
</evidence>
<dbReference type="Gene3D" id="3.30.930.10">
    <property type="entry name" value="Bira Bifunctional Protein, Domain 2"/>
    <property type="match status" value="1"/>
</dbReference>
<dbReference type="Pfam" id="PF03129">
    <property type="entry name" value="HGTP_anticodon"/>
    <property type="match status" value="1"/>
</dbReference>
<dbReference type="FunFam" id="3.40.50.800:FF:000005">
    <property type="entry name" value="bifunctional glutamate/proline--tRNA ligase"/>
    <property type="match status" value="1"/>
</dbReference>
<evidence type="ECO:0000313" key="10">
    <source>
        <dbReference type="EMBL" id="CRZ09562.1"/>
    </source>
</evidence>
<dbReference type="PROSITE" id="PS50862">
    <property type="entry name" value="AA_TRNA_LIGASE_II"/>
    <property type="match status" value="1"/>
</dbReference>
<dbReference type="SUPFAM" id="SSF55681">
    <property type="entry name" value="Class II aaRS and biotin synthetases"/>
    <property type="match status" value="1"/>
</dbReference>
<dbReference type="InterPro" id="IPR007214">
    <property type="entry name" value="YbaK/aa-tRNA-synth-assoc-dom"/>
</dbReference>
<evidence type="ECO:0000256" key="1">
    <source>
        <dbReference type="ARBA" id="ARBA00012831"/>
    </source>
</evidence>
<keyword evidence="4" id="KW-0067">ATP-binding</keyword>
<dbReference type="PRINTS" id="PR01046">
    <property type="entry name" value="TRNASYNTHPRO"/>
</dbReference>
<dbReference type="InterPro" id="IPR045864">
    <property type="entry name" value="aa-tRNA-synth_II/BPL/LPL"/>
</dbReference>
<dbReference type="PANTHER" id="PTHR43382">
    <property type="entry name" value="PROLYL-TRNA SYNTHETASE"/>
    <property type="match status" value="1"/>
</dbReference>
<evidence type="ECO:0000256" key="5">
    <source>
        <dbReference type="ARBA" id="ARBA00022917"/>
    </source>
</evidence>
<dbReference type="SUPFAM" id="SSF55826">
    <property type="entry name" value="YbaK/ProRS associated domain"/>
    <property type="match status" value="1"/>
</dbReference>
<dbReference type="InterPro" id="IPR016061">
    <property type="entry name" value="Pro-tRNA_ligase_II_C"/>
</dbReference>
<dbReference type="CDD" id="cd00778">
    <property type="entry name" value="ProRS_core_arch_euk"/>
    <property type="match status" value="1"/>
</dbReference>
<dbReference type="GO" id="GO:0002161">
    <property type="term" value="F:aminoacyl-tRNA deacylase activity"/>
    <property type="evidence" value="ECO:0007669"/>
    <property type="project" value="InterPro"/>
</dbReference>
<feature type="domain" description="Aminoacyl-transfer RNA synthetases class-II family profile" evidence="9">
    <location>
        <begin position="242"/>
        <end position="481"/>
    </location>
</feature>
<dbReference type="InterPro" id="IPR004499">
    <property type="entry name" value="Pro-tRNA-ligase_IIa_arc-type"/>
</dbReference>
<reference evidence="10" key="1">
    <citation type="submission" date="2015-04" db="EMBL/GenBank/DDBJ databases">
        <title>The genome sequence of the plant pathogenic Rhizarian Plasmodiophora brassicae reveals insights in its biotrophic life cycle and the origin of chitin synthesis.</title>
        <authorList>
            <person name="Schwelm A."/>
            <person name="Fogelqvist J."/>
            <person name="Knaust A."/>
            <person name="Julke S."/>
            <person name="Lilja T."/>
            <person name="Dhandapani V."/>
            <person name="Bonilla-Rosso G."/>
            <person name="Karlsson M."/>
            <person name="Shevchenko A."/>
            <person name="Choi S.R."/>
            <person name="Kim H.G."/>
            <person name="Park J.Y."/>
            <person name="Lim Y.P."/>
            <person name="Ludwig-Muller J."/>
            <person name="Dixelius C."/>
        </authorList>
    </citation>
    <scope>NUCLEOTIDE SEQUENCE</scope>
    <source>
        <tissue evidence="10">Potato root galls</tissue>
    </source>
</reference>
<evidence type="ECO:0000256" key="3">
    <source>
        <dbReference type="ARBA" id="ARBA00022741"/>
    </source>
</evidence>
<dbReference type="InterPro" id="IPR004154">
    <property type="entry name" value="Anticodon-bd"/>
</dbReference>
<dbReference type="NCBIfam" id="TIGR00408">
    <property type="entry name" value="proS_fam_I"/>
    <property type="match status" value="1"/>
</dbReference>
<dbReference type="InterPro" id="IPR006195">
    <property type="entry name" value="aa-tRNA-synth_II"/>
</dbReference>
<dbReference type="SUPFAM" id="SSF64586">
    <property type="entry name" value="C-terminal domain of ProRS"/>
    <property type="match status" value="1"/>
</dbReference>
<dbReference type="InterPro" id="IPR036621">
    <property type="entry name" value="Anticodon-bd_dom_sf"/>
</dbReference>
<dbReference type="HAMAP" id="MF_01571">
    <property type="entry name" value="Pro_tRNA_synth_type3"/>
    <property type="match status" value="1"/>
</dbReference>
<dbReference type="InterPro" id="IPR002316">
    <property type="entry name" value="Pro-tRNA-ligase_IIa"/>
</dbReference>
<dbReference type="PANTHER" id="PTHR43382:SF2">
    <property type="entry name" value="BIFUNCTIONAL GLUTAMATE_PROLINE--TRNA LIGASE"/>
    <property type="match status" value="1"/>
</dbReference>
<dbReference type="FunFam" id="3.30.110.30:FF:000001">
    <property type="entry name" value="Bifunctional glutamate/proline--tRNA ligase"/>
    <property type="match status" value="1"/>
</dbReference>
<proteinExistence type="inferred from homology"/>
<dbReference type="SMART" id="SM00946">
    <property type="entry name" value="ProRS-C_1"/>
    <property type="match status" value="1"/>
</dbReference>
<dbReference type="InterPro" id="IPR033721">
    <property type="entry name" value="ProRS_core_arch_euk"/>
</dbReference>
<dbReference type="GO" id="GO:0005737">
    <property type="term" value="C:cytoplasm"/>
    <property type="evidence" value="ECO:0007669"/>
    <property type="project" value="InterPro"/>
</dbReference>
<keyword evidence="3" id="KW-0547">Nucleotide-binding</keyword>
<evidence type="ECO:0000259" key="9">
    <source>
        <dbReference type="PROSITE" id="PS50862"/>
    </source>
</evidence>
<dbReference type="CDD" id="cd00862">
    <property type="entry name" value="ProRS_anticodon_zinc"/>
    <property type="match status" value="1"/>
</dbReference>
<dbReference type="FunFam" id="3.30.930.10:FF:000007">
    <property type="entry name" value="Bifunctional glutamate/proline--tRNA ligase"/>
    <property type="match status" value="1"/>
</dbReference>
<dbReference type="EMBL" id="HACM01009120">
    <property type="protein sequence ID" value="CRZ09562.1"/>
    <property type="molecule type" value="Transcribed_RNA"/>
</dbReference>
<keyword evidence="6" id="KW-0030">Aminoacyl-tRNA synthetase</keyword>
<organism evidence="10">
    <name type="scientific">Spongospora subterranea</name>
    <dbReference type="NCBI Taxonomy" id="70186"/>
    <lineage>
        <taxon>Eukaryota</taxon>
        <taxon>Sar</taxon>
        <taxon>Rhizaria</taxon>
        <taxon>Endomyxa</taxon>
        <taxon>Phytomyxea</taxon>
        <taxon>Plasmodiophorida</taxon>
        <taxon>Plasmodiophoridae</taxon>
        <taxon>Spongospora</taxon>
    </lineage>
</organism>
<evidence type="ECO:0000256" key="8">
    <source>
        <dbReference type="ARBA" id="ARBA00047671"/>
    </source>
</evidence>
<evidence type="ECO:0000256" key="2">
    <source>
        <dbReference type="ARBA" id="ARBA00022598"/>
    </source>
</evidence>
<dbReference type="AlphaFoldDB" id="A0A0H5R734"/>
<dbReference type="Pfam" id="PF09180">
    <property type="entry name" value="ProRS-C_1"/>
    <property type="match status" value="1"/>
</dbReference>
<keyword evidence="2" id="KW-0436">Ligase</keyword>
<comment type="catalytic activity">
    <reaction evidence="8">
        <text>tRNA(Pro) + L-proline + ATP = L-prolyl-tRNA(Pro) + AMP + diphosphate</text>
        <dbReference type="Rhea" id="RHEA:14305"/>
        <dbReference type="Rhea" id="RHEA-COMP:9700"/>
        <dbReference type="Rhea" id="RHEA-COMP:9702"/>
        <dbReference type="ChEBI" id="CHEBI:30616"/>
        <dbReference type="ChEBI" id="CHEBI:33019"/>
        <dbReference type="ChEBI" id="CHEBI:60039"/>
        <dbReference type="ChEBI" id="CHEBI:78442"/>
        <dbReference type="ChEBI" id="CHEBI:78532"/>
        <dbReference type="ChEBI" id="CHEBI:456215"/>
        <dbReference type="EC" id="6.1.1.15"/>
    </reaction>
</comment>
<dbReference type="GO" id="GO:0005524">
    <property type="term" value="F:ATP binding"/>
    <property type="evidence" value="ECO:0007669"/>
    <property type="project" value="UniProtKB-KW"/>
</dbReference>
<accession>A0A0H5R734</accession>
<dbReference type="InterPro" id="IPR017449">
    <property type="entry name" value="Pro-tRNA_synth_II"/>
</dbReference>